<proteinExistence type="predicted"/>
<gene>
    <name evidence="5" type="ORF">KK060_04945</name>
</gene>
<feature type="modified residue" description="4-aspartylphosphate" evidence="3">
    <location>
        <position position="60"/>
    </location>
</feature>
<dbReference type="InterPro" id="IPR001789">
    <property type="entry name" value="Sig_transdc_resp-reg_receiver"/>
</dbReference>
<evidence type="ECO:0000256" key="3">
    <source>
        <dbReference type="PROSITE-ProRule" id="PRU00169"/>
    </source>
</evidence>
<reference evidence="5 6" key="1">
    <citation type="submission" date="2021-05" db="EMBL/GenBank/DDBJ databases">
        <title>A Polyphasic approach of four new species of the genus Ohtaekwangia: Ohtaekwangia histidinii sp. nov., Ohtaekwangia cretensis sp. nov., Ohtaekwangia indiensis sp. nov., Ohtaekwangia reichenbachii sp. nov. from diverse environment.</title>
        <authorList>
            <person name="Octaviana S."/>
        </authorList>
    </citation>
    <scope>NUCLEOTIDE SEQUENCE [LARGE SCALE GENOMIC DNA]</scope>
    <source>
        <strain evidence="5 6">PWU20</strain>
    </source>
</reference>
<evidence type="ECO:0000256" key="1">
    <source>
        <dbReference type="ARBA" id="ARBA00022553"/>
    </source>
</evidence>
<protein>
    <submittedName>
        <fullName evidence="5">Response regulator</fullName>
    </submittedName>
</protein>
<name>A0ABS5VMD8_9BACT</name>
<keyword evidence="2" id="KW-0902">Two-component regulatory system</keyword>
<dbReference type="InterPro" id="IPR011006">
    <property type="entry name" value="CheY-like_superfamily"/>
</dbReference>
<dbReference type="SUPFAM" id="SSF52172">
    <property type="entry name" value="CheY-like"/>
    <property type="match status" value="1"/>
</dbReference>
<evidence type="ECO:0000313" key="6">
    <source>
        <dbReference type="Proteomes" id="UP000772618"/>
    </source>
</evidence>
<dbReference type="PANTHER" id="PTHR44591:SF14">
    <property type="entry name" value="PROTEIN PILG"/>
    <property type="match status" value="1"/>
</dbReference>
<dbReference type="Proteomes" id="UP000772618">
    <property type="component" value="Unassembled WGS sequence"/>
</dbReference>
<feature type="domain" description="Response regulatory" evidence="4">
    <location>
        <begin position="6"/>
        <end position="130"/>
    </location>
</feature>
<evidence type="ECO:0000256" key="2">
    <source>
        <dbReference type="ARBA" id="ARBA00023012"/>
    </source>
</evidence>
<evidence type="ECO:0000259" key="4">
    <source>
        <dbReference type="PROSITE" id="PS50110"/>
    </source>
</evidence>
<dbReference type="Pfam" id="PF00072">
    <property type="entry name" value="Response_reg"/>
    <property type="match status" value="1"/>
</dbReference>
<organism evidence="5 6">
    <name type="scientific">Chryseosolibacter indicus</name>
    <dbReference type="NCBI Taxonomy" id="2782351"/>
    <lineage>
        <taxon>Bacteria</taxon>
        <taxon>Pseudomonadati</taxon>
        <taxon>Bacteroidota</taxon>
        <taxon>Cytophagia</taxon>
        <taxon>Cytophagales</taxon>
        <taxon>Chryseotaleaceae</taxon>
        <taxon>Chryseosolibacter</taxon>
    </lineage>
</organism>
<keyword evidence="6" id="KW-1185">Reference proteome</keyword>
<sequence>MHQNSSFLIIDDSYIDRIVTASMLKTTFEECVVHEVNGAMEGLQFLTEKKYQAPLVILLDIKMPKVDGFDFLARLEKTDDIAKEDLAIIMLSSTIDPTDIQKAKENTNVKKLLSKPLSIQELNLVLHAMKLLP</sequence>
<dbReference type="PROSITE" id="PS50110">
    <property type="entry name" value="RESPONSE_REGULATORY"/>
    <property type="match status" value="1"/>
</dbReference>
<evidence type="ECO:0000313" key="5">
    <source>
        <dbReference type="EMBL" id="MBT1702615.1"/>
    </source>
</evidence>
<keyword evidence="1 3" id="KW-0597">Phosphoprotein</keyword>
<dbReference type="InterPro" id="IPR050595">
    <property type="entry name" value="Bact_response_regulator"/>
</dbReference>
<dbReference type="RefSeq" id="WP_254152583.1">
    <property type="nucleotide sequence ID" value="NZ_JAHESD010000007.1"/>
</dbReference>
<accession>A0ABS5VMD8</accession>
<dbReference type="SMART" id="SM00448">
    <property type="entry name" value="REC"/>
    <property type="match status" value="1"/>
</dbReference>
<dbReference type="PANTHER" id="PTHR44591">
    <property type="entry name" value="STRESS RESPONSE REGULATOR PROTEIN 1"/>
    <property type="match status" value="1"/>
</dbReference>
<comment type="caution">
    <text evidence="5">The sequence shown here is derived from an EMBL/GenBank/DDBJ whole genome shotgun (WGS) entry which is preliminary data.</text>
</comment>
<dbReference type="EMBL" id="JAHESD010000007">
    <property type="protein sequence ID" value="MBT1702615.1"/>
    <property type="molecule type" value="Genomic_DNA"/>
</dbReference>
<dbReference type="Gene3D" id="3.40.50.2300">
    <property type="match status" value="1"/>
</dbReference>